<dbReference type="InterPro" id="IPR014001">
    <property type="entry name" value="Helicase_ATP-bd"/>
</dbReference>
<keyword evidence="4 10" id="KW-0347">Helicase</keyword>
<keyword evidence="5 10" id="KW-0067">ATP-binding</keyword>
<dbReference type="InterPro" id="IPR011545">
    <property type="entry name" value="DEAD/DEAH_box_helicase_dom"/>
</dbReference>
<accession>A0ABM3G9J2</accession>
<evidence type="ECO:0000256" key="2">
    <source>
        <dbReference type="ARBA" id="ARBA00022741"/>
    </source>
</evidence>
<reference evidence="15" key="1">
    <citation type="submission" date="2025-08" db="UniProtKB">
        <authorList>
            <consortium name="RefSeq"/>
        </authorList>
    </citation>
    <scope>IDENTIFICATION</scope>
    <source>
        <tissue evidence="15">Thorax and Abdomen</tissue>
    </source>
</reference>
<dbReference type="PROSITE" id="PS00039">
    <property type="entry name" value="DEAD_ATP_HELICASE"/>
    <property type="match status" value="1"/>
</dbReference>
<organism evidence="14 15">
    <name type="scientific">Neodiprion lecontei</name>
    <name type="common">Redheaded pine sawfly</name>
    <dbReference type="NCBI Taxonomy" id="441921"/>
    <lineage>
        <taxon>Eukaryota</taxon>
        <taxon>Metazoa</taxon>
        <taxon>Ecdysozoa</taxon>
        <taxon>Arthropoda</taxon>
        <taxon>Hexapoda</taxon>
        <taxon>Insecta</taxon>
        <taxon>Pterygota</taxon>
        <taxon>Neoptera</taxon>
        <taxon>Endopterygota</taxon>
        <taxon>Hymenoptera</taxon>
        <taxon>Tenthredinoidea</taxon>
        <taxon>Diprionidae</taxon>
        <taxon>Diprioninae</taxon>
        <taxon>Neodiprion</taxon>
    </lineage>
</organism>
<dbReference type="InterPro" id="IPR001650">
    <property type="entry name" value="Helicase_C-like"/>
</dbReference>
<proteinExistence type="inferred from homology"/>
<dbReference type="PANTHER" id="PTHR47959:SF15">
    <property type="entry name" value="RNA HELICASE"/>
    <property type="match status" value="1"/>
</dbReference>
<gene>
    <name evidence="15" type="primary">LOC107222150</name>
</gene>
<dbReference type="PROSITE" id="PS51194">
    <property type="entry name" value="HELICASE_CTER"/>
    <property type="match status" value="1"/>
</dbReference>
<dbReference type="Proteomes" id="UP000829291">
    <property type="component" value="Chromosome 5"/>
</dbReference>
<evidence type="ECO:0000256" key="10">
    <source>
        <dbReference type="RuleBase" id="RU000492"/>
    </source>
</evidence>
<evidence type="ECO:0000256" key="4">
    <source>
        <dbReference type="ARBA" id="ARBA00022806"/>
    </source>
</evidence>
<evidence type="ECO:0000256" key="3">
    <source>
        <dbReference type="ARBA" id="ARBA00022801"/>
    </source>
</evidence>
<evidence type="ECO:0000256" key="7">
    <source>
        <dbReference type="ARBA" id="ARBA00024355"/>
    </source>
</evidence>
<evidence type="ECO:0000256" key="6">
    <source>
        <dbReference type="ARBA" id="ARBA00022884"/>
    </source>
</evidence>
<evidence type="ECO:0000313" key="15">
    <source>
        <dbReference type="RefSeq" id="XP_046596942.1"/>
    </source>
</evidence>
<evidence type="ECO:0000256" key="9">
    <source>
        <dbReference type="ARBA" id="ARBA00047984"/>
    </source>
</evidence>
<keyword evidence="3 10" id="KW-0378">Hydrolase</keyword>
<evidence type="ECO:0000259" key="12">
    <source>
        <dbReference type="PROSITE" id="PS51192"/>
    </source>
</evidence>
<dbReference type="SMART" id="SM00487">
    <property type="entry name" value="DEXDc"/>
    <property type="match status" value="1"/>
</dbReference>
<dbReference type="InterPro" id="IPR000629">
    <property type="entry name" value="RNA-helicase_DEAD-box_CS"/>
</dbReference>
<sequence length="634" mass="72241">MDAHDLFKKLSVGAKFDTKRFRRDAEKFKLVKSSATENVVQIKEEPKDEDEPLGVPEKRKWVEDEDGAGNLTLVGDISVPKDGSKRKHKKQKKELTVEKQNQLGKEKINQLRNSHHISVIGRHVPAPIEEFDQLSSRYQVASDLIQNIKNCRYKEPTPIQMQALPILIEGRQLLACAPTGSGKTAAFLVPIVNQLKGPQKKGFRAIIVSPTRELAKQTYRECLRIGEGRGFRVHIISNINQAMSKYGPKSSQKFDILITTPNRLVYLLNQDPPAISLKNVEWLIVDEADKLFEEGIRGFKDQLDQIQKACTNENLCRAMFSATNTPAVTKWCRQNLKGLITITVGHRNSATNLVTQELLFVGSEGGKLVAFRNIIQKGMMPPVLVFVQSKERAQELFNELIYDGINVDVIHADRTQTQRDNVVRCFREGKIWVLICTELMGRGIDFKGVNLVINYDFPPSAISYIHRIGRTGRAGHRGKAITFFTQDDTINLRSIATVMRDSGCEVPDYMLSMKKHNKKEKRELERRAPQRDKISTIPTYEDIRKEKQRKRLERSIKGKEGQRKLIENGDNLKENTINSQSPILNNKLKKEGKKFPGQLLVKKKKLLHKKNEKKTNQLLTNKTIKKRGKRNVSS</sequence>
<feature type="domain" description="Helicase C-terminal" evidence="13">
    <location>
        <begin position="353"/>
        <end position="514"/>
    </location>
</feature>
<evidence type="ECO:0000256" key="8">
    <source>
        <dbReference type="ARBA" id="ARBA00044533"/>
    </source>
</evidence>
<feature type="domain" description="Helicase ATP-binding" evidence="12">
    <location>
        <begin position="164"/>
        <end position="342"/>
    </location>
</feature>
<evidence type="ECO:0000256" key="5">
    <source>
        <dbReference type="ARBA" id="ARBA00022840"/>
    </source>
</evidence>
<comment type="similarity">
    <text evidence="7">Belongs to the DEAD box helicase family. DDX52/ROK1 subfamily.</text>
</comment>
<dbReference type="Pfam" id="PF00271">
    <property type="entry name" value="Helicase_C"/>
    <property type="match status" value="1"/>
</dbReference>
<dbReference type="Gene3D" id="3.40.50.300">
    <property type="entry name" value="P-loop containing nucleotide triphosphate hydrolases"/>
    <property type="match status" value="2"/>
</dbReference>
<keyword evidence="6" id="KW-0694">RNA-binding</keyword>
<dbReference type="GO" id="GO:0004386">
    <property type="term" value="F:helicase activity"/>
    <property type="evidence" value="ECO:0007669"/>
    <property type="project" value="UniProtKB-KW"/>
</dbReference>
<feature type="region of interest" description="Disordered" evidence="11">
    <location>
        <begin position="607"/>
        <end position="634"/>
    </location>
</feature>
<protein>
    <recommendedName>
        <fullName evidence="8">Probable ATP-dependent RNA helicase DDX52</fullName>
        <ecNumber evidence="1">3.6.4.13</ecNumber>
    </recommendedName>
</protein>
<dbReference type="RefSeq" id="XP_046596942.1">
    <property type="nucleotide sequence ID" value="XM_046740986.1"/>
</dbReference>
<evidence type="ECO:0000256" key="1">
    <source>
        <dbReference type="ARBA" id="ARBA00012552"/>
    </source>
</evidence>
<dbReference type="InterPro" id="IPR027417">
    <property type="entry name" value="P-loop_NTPase"/>
</dbReference>
<keyword evidence="2 10" id="KW-0547">Nucleotide-binding</keyword>
<dbReference type="EC" id="3.6.4.13" evidence="1"/>
<dbReference type="SMART" id="SM00490">
    <property type="entry name" value="HELICc"/>
    <property type="match status" value="1"/>
</dbReference>
<evidence type="ECO:0000313" key="14">
    <source>
        <dbReference type="Proteomes" id="UP000829291"/>
    </source>
</evidence>
<dbReference type="PANTHER" id="PTHR47959">
    <property type="entry name" value="ATP-DEPENDENT RNA HELICASE RHLE-RELATED"/>
    <property type="match status" value="1"/>
</dbReference>
<keyword evidence="14" id="KW-1185">Reference proteome</keyword>
<evidence type="ECO:0000259" key="13">
    <source>
        <dbReference type="PROSITE" id="PS51194"/>
    </source>
</evidence>
<feature type="region of interest" description="Disordered" evidence="11">
    <location>
        <begin position="38"/>
        <end position="95"/>
    </location>
</feature>
<dbReference type="InterPro" id="IPR050079">
    <property type="entry name" value="DEAD_box_RNA_helicase"/>
</dbReference>
<feature type="compositionally biased region" description="Basic residues" evidence="11">
    <location>
        <begin position="623"/>
        <end position="634"/>
    </location>
</feature>
<dbReference type="Pfam" id="PF00270">
    <property type="entry name" value="DEAD"/>
    <property type="match status" value="1"/>
</dbReference>
<dbReference type="CDD" id="cd17957">
    <property type="entry name" value="DEADc_DDX52"/>
    <property type="match status" value="1"/>
</dbReference>
<comment type="catalytic activity">
    <reaction evidence="9">
        <text>ATP + H2O = ADP + phosphate + H(+)</text>
        <dbReference type="Rhea" id="RHEA:13065"/>
        <dbReference type="ChEBI" id="CHEBI:15377"/>
        <dbReference type="ChEBI" id="CHEBI:15378"/>
        <dbReference type="ChEBI" id="CHEBI:30616"/>
        <dbReference type="ChEBI" id="CHEBI:43474"/>
        <dbReference type="ChEBI" id="CHEBI:456216"/>
        <dbReference type="EC" id="3.6.4.13"/>
    </reaction>
</comment>
<dbReference type="CDD" id="cd18787">
    <property type="entry name" value="SF2_C_DEAD"/>
    <property type="match status" value="1"/>
</dbReference>
<name>A0ABM3G9J2_NEOLC</name>
<dbReference type="SUPFAM" id="SSF52540">
    <property type="entry name" value="P-loop containing nucleoside triphosphate hydrolases"/>
    <property type="match status" value="1"/>
</dbReference>
<evidence type="ECO:0000256" key="11">
    <source>
        <dbReference type="SAM" id="MobiDB-lite"/>
    </source>
</evidence>
<dbReference type="PROSITE" id="PS51192">
    <property type="entry name" value="HELICASE_ATP_BIND_1"/>
    <property type="match status" value="1"/>
</dbReference>
<dbReference type="InterPro" id="IPR044764">
    <property type="entry name" value="DDX52/Rok1_DEADc"/>
</dbReference>
<dbReference type="GeneID" id="107222150"/>